<dbReference type="InterPro" id="IPR000594">
    <property type="entry name" value="ThiF_NAD_FAD-bd"/>
</dbReference>
<dbReference type="GO" id="GO:0008641">
    <property type="term" value="F:ubiquitin-like modifier activating enzyme activity"/>
    <property type="evidence" value="ECO:0007669"/>
    <property type="project" value="InterPro"/>
</dbReference>
<proteinExistence type="predicted"/>
<dbReference type="InterPro" id="IPR045886">
    <property type="entry name" value="ThiF/MoeB/HesA"/>
</dbReference>
<gene>
    <name evidence="3" type="ORF">METZ01_LOCUS108206</name>
</gene>
<evidence type="ECO:0000256" key="1">
    <source>
        <dbReference type="SAM" id="MobiDB-lite"/>
    </source>
</evidence>
<accession>A0A381WSL3</accession>
<evidence type="ECO:0000259" key="2">
    <source>
        <dbReference type="Pfam" id="PF00899"/>
    </source>
</evidence>
<feature type="region of interest" description="Disordered" evidence="1">
    <location>
        <begin position="451"/>
        <end position="474"/>
    </location>
</feature>
<dbReference type="Pfam" id="PF00899">
    <property type="entry name" value="ThiF"/>
    <property type="match status" value="1"/>
</dbReference>
<dbReference type="InterPro" id="IPR035985">
    <property type="entry name" value="Ubiquitin-activating_enz"/>
</dbReference>
<dbReference type="PANTHER" id="PTHR10953">
    <property type="entry name" value="UBIQUITIN-ACTIVATING ENZYME E1"/>
    <property type="match status" value="1"/>
</dbReference>
<dbReference type="GO" id="GO:0005737">
    <property type="term" value="C:cytoplasm"/>
    <property type="evidence" value="ECO:0007669"/>
    <property type="project" value="TreeGrafter"/>
</dbReference>
<dbReference type="EMBL" id="UINC01012713">
    <property type="protein sequence ID" value="SVA55352.1"/>
    <property type="molecule type" value="Genomic_DNA"/>
</dbReference>
<dbReference type="GO" id="GO:0004792">
    <property type="term" value="F:thiosulfate-cyanide sulfurtransferase activity"/>
    <property type="evidence" value="ECO:0007669"/>
    <property type="project" value="TreeGrafter"/>
</dbReference>
<dbReference type="Gene3D" id="3.40.50.720">
    <property type="entry name" value="NAD(P)-binding Rossmann-like Domain"/>
    <property type="match status" value="1"/>
</dbReference>
<reference evidence="3" key="1">
    <citation type="submission" date="2018-05" db="EMBL/GenBank/DDBJ databases">
        <authorList>
            <person name="Lanie J.A."/>
            <person name="Ng W.-L."/>
            <person name="Kazmierczak K.M."/>
            <person name="Andrzejewski T.M."/>
            <person name="Davidsen T.M."/>
            <person name="Wayne K.J."/>
            <person name="Tettelin H."/>
            <person name="Glass J.I."/>
            <person name="Rusch D."/>
            <person name="Podicherti R."/>
            <person name="Tsui H.-C.T."/>
            <person name="Winkler M.E."/>
        </authorList>
    </citation>
    <scope>NUCLEOTIDE SEQUENCE</scope>
</reference>
<dbReference type="GO" id="GO:0016779">
    <property type="term" value="F:nucleotidyltransferase activity"/>
    <property type="evidence" value="ECO:0007669"/>
    <property type="project" value="TreeGrafter"/>
</dbReference>
<dbReference type="PANTHER" id="PTHR10953:SF247">
    <property type="entry name" value="SLL6053 PROTEIN"/>
    <property type="match status" value="1"/>
</dbReference>
<dbReference type="AlphaFoldDB" id="A0A381WSL3"/>
<name>A0A381WSL3_9ZZZZ</name>
<evidence type="ECO:0000313" key="3">
    <source>
        <dbReference type="EMBL" id="SVA55352.1"/>
    </source>
</evidence>
<feature type="domain" description="THIF-type NAD/FAD binding fold" evidence="2">
    <location>
        <begin position="193"/>
        <end position="426"/>
    </location>
</feature>
<dbReference type="SUPFAM" id="SSF69572">
    <property type="entry name" value="Activating enzymes of the ubiquitin-like proteins"/>
    <property type="match status" value="1"/>
</dbReference>
<organism evidence="3">
    <name type="scientific">marine metagenome</name>
    <dbReference type="NCBI Taxonomy" id="408172"/>
    <lineage>
        <taxon>unclassified sequences</taxon>
        <taxon>metagenomes</taxon>
        <taxon>ecological metagenomes</taxon>
    </lineage>
</organism>
<protein>
    <recommendedName>
        <fullName evidence="2">THIF-type NAD/FAD binding fold domain-containing protein</fullName>
    </recommendedName>
</protein>
<sequence>MAEQLGITNFPCDLGSADHLLLLHDAVAPPSAEQTPSTRILLLHDGVRVTDLEDLRGGSPSRLQLPGLSMIGVSLAFQEVLRQHDCIRRVDVVKSHLTVQFRIDPRDLPSGADPSGEFRICGPDGTPIPLFAKEWDDGTGHVSLIGRLEADCEEAAALLENIELLDGGAASEGVESATVEVRLPRQTGDVKGSAVVIGAGGLGSWALSSFSQGLEHAGHSGSGIEVAILDPDVEVELHNLNRQVLYTEEDLGSPKATAASAAITRMLPYADVVSGVQSIGMPELEMVCDGLSEDSQELDCEPLDIGVEMLTLSPSSMNDILSRADALLSGVDNLRSRAIISAISARLGIPMINAGAAGWSGQLDIIRPSESCMVCRYGSGVARDARTASCQEDGEIPFSSIVTSTALFGALQGLALLAALSDQTEPLGLWPGQLVWGGRANTIGIVKGASKGPFHNDTSPHEQHTIEALSSSPV</sequence>